<evidence type="ECO:0000313" key="6">
    <source>
        <dbReference type="Proteomes" id="UP000577707"/>
    </source>
</evidence>
<feature type="domain" description="HTH arsR-type" evidence="4">
    <location>
        <begin position="18"/>
        <end position="112"/>
    </location>
</feature>
<dbReference type="InterPro" id="IPR011991">
    <property type="entry name" value="ArsR-like_HTH"/>
</dbReference>
<protein>
    <submittedName>
        <fullName evidence="5">DNA-binding transcriptional ArsR family regulator</fullName>
    </submittedName>
</protein>
<evidence type="ECO:0000256" key="3">
    <source>
        <dbReference type="ARBA" id="ARBA00023163"/>
    </source>
</evidence>
<reference evidence="5 6" key="1">
    <citation type="submission" date="2020-08" db="EMBL/GenBank/DDBJ databases">
        <title>Genomic Encyclopedia of Type Strains, Phase III (KMG-III): the genomes of soil and plant-associated and newly described type strains.</title>
        <authorList>
            <person name="Whitman W."/>
        </authorList>
    </citation>
    <scope>NUCLEOTIDE SEQUENCE [LARGE SCALE GENOMIC DNA]</scope>
    <source>
        <strain evidence="5 6">CECT 3302</strain>
    </source>
</reference>
<dbReference type="SMART" id="SM00418">
    <property type="entry name" value="HTH_ARSR"/>
    <property type="match status" value="1"/>
</dbReference>
<dbReference type="PANTHER" id="PTHR43132:SF8">
    <property type="entry name" value="HTH-TYPE TRANSCRIPTIONAL REGULATOR KMTR"/>
    <property type="match status" value="1"/>
</dbReference>
<dbReference type="InterPro" id="IPR001845">
    <property type="entry name" value="HTH_ArsR_DNA-bd_dom"/>
</dbReference>
<dbReference type="PRINTS" id="PR00778">
    <property type="entry name" value="HTHARSR"/>
</dbReference>
<evidence type="ECO:0000256" key="2">
    <source>
        <dbReference type="ARBA" id="ARBA00023125"/>
    </source>
</evidence>
<keyword evidence="1" id="KW-0805">Transcription regulation</keyword>
<organism evidence="5 6">
    <name type="scientific">Nocardioides albus</name>
    <dbReference type="NCBI Taxonomy" id="1841"/>
    <lineage>
        <taxon>Bacteria</taxon>
        <taxon>Bacillati</taxon>
        <taxon>Actinomycetota</taxon>
        <taxon>Actinomycetes</taxon>
        <taxon>Propionibacteriales</taxon>
        <taxon>Nocardioidaceae</taxon>
        <taxon>Nocardioides</taxon>
    </lineage>
</organism>
<dbReference type="GO" id="GO:0003677">
    <property type="term" value="F:DNA binding"/>
    <property type="evidence" value="ECO:0007669"/>
    <property type="project" value="UniProtKB-KW"/>
</dbReference>
<evidence type="ECO:0000313" key="5">
    <source>
        <dbReference type="EMBL" id="MBB3089728.1"/>
    </source>
</evidence>
<dbReference type="PANTHER" id="PTHR43132">
    <property type="entry name" value="ARSENICAL RESISTANCE OPERON REPRESSOR ARSR-RELATED"/>
    <property type="match status" value="1"/>
</dbReference>
<evidence type="ECO:0000259" key="4">
    <source>
        <dbReference type="PROSITE" id="PS50987"/>
    </source>
</evidence>
<gene>
    <name evidence="5" type="ORF">FHS12_002677</name>
</gene>
<dbReference type="Gene3D" id="1.10.10.10">
    <property type="entry name" value="Winged helix-like DNA-binding domain superfamily/Winged helix DNA-binding domain"/>
    <property type="match status" value="1"/>
</dbReference>
<keyword evidence="3" id="KW-0804">Transcription</keyword>
<accession>A0A7W5A4V1</accession>
<dbReference type="NCBIfam" id="NF033788">
    <property type="entry name" value="HTH_metalloreg"/>
    <property type="match status" value="1"/>
</dbReference>
<dbReference type="InterPro" id="IPR036388">
    <property type="entry name" value="WH-like_DNA-bd_sf"/>
</dbReference>
<dbReference type="AlphaFoldDB" id="A0A7W5A4V1"/>
<dbReference type="CDD" id="cd00090">
    <property type="entry name" value="HTH_ARSR"/>
    <property type="match status" value="1"/>
</dbReference>
<comment type="caution">
    <text evidence="5">The sequence shown here is derived from an EMBL/GenBank/DDBJ whole genome shotgun (WGS) entry which is preliminary data.</text>
</comment>
<dbReference type="SUPFAM" id="SSF46785">
    <property type="entry name" value="Winged helix' DNA-binding domain"/>
    <property type="match status" value="1"/>
</dbReference>
<evidence type="ECO:0000256" key="1">
    <source>
        <dbReference type="ARBA" id="ARBA00023015"/>
    </source>
</evidence>
<name>A0A7W5A4V1_9ACTN</name>
<dbReference type="InterPro" id="IPR036390">
    <property type="entry name" value="WH_DNA-bd_sf"/>
</dbReference>
<dbReference type="Pfam" id="PF01022">
    <property type="entry name" value="HTH_5"/>
    <property type="match status" value="1"/>
</dbReference>
<proteinExistence type="predicted"/>
<dbReference type="PROSITE" id="PS50987">
    <property type="entry name" value="HTH_ARSR_2"/>
    <property type="match status" value="1"/>
</dbReference>
<dbReference type="Proteomes" id="UP000577707">
    <property type="component" value="Unassembled WGS sequence"/>
</dbReference>
<dbReference type="EMBL" id="JACHXG010000005">
    <property type="protein sequence ID" value="MBB3089728.1"/>
    <property type="molecule type" value="Genomic_DNA"/>
</dbReference>
<keyword evidence="2 5" id="KW-0238">DNA-binding</keyword>
<dbReference type="InterPro" id="IPR051011">
    <property type="entry name" value="Metal_resp_trans_reg"/>
</dbReference>
<dbReference type="RefSeq" id="WP_183545767.1">
    <property type="nucleotide sequence ID" value="NZ_BMQT01000009.1"/>
</dbReference>
<sequence>MDPSAAAAHEPATRGEAPTPAQLAAAANTFALLSSPPRLHLVWLLTTGGHDVGTLAARVGVSVPTTSQHLSKLRLAGIVRAVRDGRRHVYVADDPHVVALVQQIFDHIAADGTLAPDPPR</sequence>
<dbReference type="GO" id="GO:0003700">
    <property type="term" value="F:DNA-binding transcription factor activity"/>
    <property type="evidence" value="ECO:0007669"/>
    <property type="project" value="InterPro"/>
</dbReference>
<keyword evidence="6" id="KW-1185">Reference proteome</keyword>